<dbReference type="SUPFAM" id="SSF46785">
    <property type="entry name" value="Winged helix' DNA-binding domain"/>
    <property type="match status" value="1"/>
</dbReference>
<dbReference type="GO" id="GO:0045892">
    <property type="term" value="P:negative regulation of DNA-templated transcription"/>
    <property type="evidence" value="ECO:0007669"/>
    <property type="project" value="TreeGrafter"/>
</dbReference>
<evidence type="ECO:0000256" key="1">
    <source>
        <dbReference type="ARBA" id="ARBA00023015"/>
    </source>
</evidence>
<dbReference type="EMBL" id="PGFB01000007">
    <property type="protein sequence ID" value="PJJ55217.1"/>
    <property type="molecule type" value="Genomic_DNA"/>
</dbReference>
<protein>
    <submittedName>
        <fullName evidence="6">IclR family acetate operon transcriptional repressor</fullName>
    </submittedName>
</protein>
<dbReference type="PROSITE" id="PS51078">
    <property type="entry name" value="ICLR_ED"/>
    <property type="match status" value="1"/>
</dbReference>
<dbReference type="InterPro" id="IPR050707">
    <property type="entry name" value="HTH_MetabolicPath_Reg"/>
</dbReference>
<evidence type="ECO:0000313" key="6">
    <source>
        <dbReference type="EMBL" id="PJJ55217.1"/>
    </source>
</evidence>
<dbReference type="SMART" id="SM00346">
    <property type="entry name" value="HTH_ICLR"/>
    <property type="match status" value="1"/>
</dbReference>
<dbReference type="Proteomes" id="UP000230161">
    <property type="component" value="Unassembled WGS sequence"/>
</dbReference>
<reference evidence="6 7" key="1">
    <citation type="submission" date="2017-11" db="EMBL/GenBank/DDBJ databases">
        <title>Genomic Encyclopedia of Archaeal and Bacterial Type Strains, Phase II (KMG-II): From Individual Species to Whole Genera.</title>
        <authorList>
            <person name="Goeker M."/>
        </authorList>
    </citation>
    <scope>NUCLEOTIDE SEQUENCE [LARGE SCALE GENOMIC DNA]</scope>
    <source>
        <strain evidence="6 7">DSM 25625</strain>
    </source>
</reference>
<dbReference type="InterPro" id="IPR036390">
    <property type="entry name" value="WH_DNA-bd_sf"/>
</dbReference>
<keyword evidence="3" id="KW-0804">Transcription</keyword>
<comment type="caution">
    <text evidence="6">The sequence shown here is derived from an EMBL/GenBank/DDBJ whole genome shotgun (WGS) entry which is preliminary data.</text>
</comment>
<name>A0A2M9BB97_9MICO</name>
<dbReference type="InterPro" id="IPR036388">
    <property type="entry name" value="WH-like_DNA-bd_sf"/>
</dbReference>
<organism evidence="6 7">
    <name type="scientific">Compostimonas suwonensis</name>
    <dbReference type="NCBI Taxonomy" id="1048394"/>
    <lineage>
        <taxon>Bacteria</taxon>
        <taxon>Bacillati</taxon>
        <taxon>Actinomycetota</taxon>
        <taxon>Actinomycetes</taxon>
        <taxon>Micrococcales</taxon>
        <taxon>Microbacteriaceae</taxon>
        <taxon>Compostimonas</taxon>
    </lineage>
</organism>
<feature type="domain" description="HTH iclR-type" evidence="4">
    <location>
        <begin position="1"/>
        <end position="63"/>
    </location>
</feature>
<dbReference type="AlphaFoldDB" id="A0A2M9BB97"/>
<dbReference type="InterPro" id="IPR014757">
    <property type="entry name" value="Tscrpt_reg_IclR_C"/>
</dbReference>
<keyword evidence="1" id="KW-0805">Transcription regulation</keyword>
<sequence length="248" mass="26309">MQSVLRSLRAFELVAERQPARLSELAPELGFSKSTVQRILRTLESAGWIEAVDGDVTRWQVSARAHSALRGERSELELRKAAVPVMEALRDDTDETVHLSIPRPGHVMVVIDHAETRQELRIVAAVGTAFADTAAAGGIAVLATMDDDRVGDAIQAANEQAVAAHGGVDATTVRALIDAVRRDGYCVKPAESGQTIGIGAAITDGTHEAVAAIVLVVPVVRYRDEDRARLGVRVLAAATAVSAVLASR</sequence>
<evidence type="ECO:0000259" key="4">
    <source>
        <dbReference type="PROSITE" id="PS51077"/>
    </source>
</evidence>
<evidence type="ECO:0000259" key="5">
    <source>
        <dbReference type="PROSITE" id="PS51078"/>
    </source>
</evidence>
<dbReference type="PANTHER" id="PTHR30136:SF24">
    <property type="entry name" value="HTH-TYPE TRANSCRIPTIONAL REPRESSOR ALLR"/>
    <property type="match status" value="1"/>
</dbReference>
<dbReference type="Gene3D" id="3.30.450.40">
    <property type="match status" value="1"/>
</dbReference>
<keyword evidence="7" id="KW-1185">Reference proteome</keyword>
<dbReference type="InterPro" id="IPR005471">
    <property type="entry name" value="Tscrpt_reg_IclR_N"/>
</dbReference>
<dbReference type="Gene3D" id="1.10.10.10">
    <property type="entry name" value="Winged helix-like DNA-binding domain superfamily/Winged helix DNA-binding domain"/>
    <property type="match status" value="1"/>
</dbReference>
<gene>
    <name evidence="6" type="ORF">CLV54_3354</name>
</gene>
<evidence type="ECO:0000313" key="7">
    <source>
        <dbReference type="Proteomes" id="UP000230161"/>
    </source>
</evidence>
<dbReference type="Pfam" id="PF09339">
    <property type="entry name" value="HTH_IclR"/>
    <property type="match status" value="1"/>
</dbReference>
<evidence type="ECO:0000256" key="3">
    <source>
        <dbReference type="ARBA" id="ARBA00023163"/>
    </source>
</evidence>
<dbReference type="PROSITE" id="PS51077">
    <property type="entry name" value="HTH_ICLR"/>
    <property type="match status" value="1"/>
</dbReference>
<feature type="domain" description="IclR-ED" evidence="5">
    <location>
        <begin position="64"/>
        <end position="247"/>
    </location>
</feature>
<dbReference type="GO" id="GO:0003700">
    <property type="term" value="F:DNA-binding transcription factor activity"/>
    <property type="evidence" value="ECO:0007669"/>
    <property type="project" value="TreeGrafter"/>
</dbReference>
<dbReference type="PANTHER" id="PTHR30136">
    <property type="entry name" value="HELIX-TURN-HELIX TRANSCRIPTIONAL REGULATOR, ICLR FAMILY"/>
    <property type="match status" value="1"/>
</dbReference>
<dbReference type="SUPFAM" id="SSF55781">
    <property type="entry name" value="GAF domain-like"/>
    <property type="match status" value="1"/>
</dbReference>
<dbReference type="Pfam" id="PF01614">
    <property type="entry name" value="IclR_C"/>
    <property type="match status" value="1"/>
</dbReference>
<dbReference type="InterPro" id="IPR029016">
    <property type="entry name" value="GAF-like_dom_sf"/>
</dbReference>
<keyword evidence="2" id="KW-0238">DNA-binding</keyword>
<dbReference type="GO" id="GO:0003677">
    <property type="term" value="F:DNA binding"/>
    <property type="evidence" value="ECO:0007669"/>
    <property type="project" value="UniProtKB-KW"/>
</dbReference>
<accession>A0A2M9BB97</accession>
<proteinExistence type="predicted"/>
<evidence type="ECO:0000256" key="2">
    <source>
        <dbReference type="ARBA" id="ARBA00023125"/>
    </source>
</evidence>